<name>A0A167YTA9_9HYPO</name>
<sequence>MSAAQLYTATQAFQKVDSDTSFCTEYDAEYWWRSSGHALAVLLEKAGYSEHAQYQLLKFVRGILPSLGRAQGGDQQNWLSFMTDDHTPIELSWDWRTGNASPKIRFSIEPIGLDAGTIVDPYNQEAAARLLDYVAQILPADRMDWLFHFRQRLTGNMDGASPEGHSSNEFYAFDLDEKEIVIKAYLFPGFVAKRRAQTNMDVISDTIRSAPLCTPAKLEALELFQDYVHDPETPPLEMDMLAIDLLSPADSRFKIYFRIRDCSFASIEKAMTLGGRLSPPGTDRGLQKMRRLYHSLLSRKARQRMDDSSAPLNRHRTAGVLYNIEFKYGSKYPKVKAYLPVRHWAENEEAIVSALNDHSHSAQTARGSSFARYNDAVRTIL</sequence>
<dbReference type="PANTHER" id="PTHR40627:SF4">
    <property type="entry name" value="PRENYLTRANSFERASE ASQH1-RELATED"/>
    <property type="match status" value="1"/>
</dbReference>
<dbReference type="SFLD" id="SFLDS00036">
    <property type="entry name" value="Aromatic_Prenyltransferase"/>
    <property type="match status" value="1"/>
</dbReference>
<dbReference type="NCBIfam" id="TIGR03429">
    <property type="entry name" value="arom_pren_DMATS"/>
    <property type="match status" value="1"/>
</dbReference>
<proteinExistence type="inferred from homology"/>
<dbReference type="GO" id="GO:0009820">
    <property type="term" value="P:alkaloid metabolic process"/>
    <property type="evidence" value="ECO:0007669"/>
    <property type="project" value="InterPro"/>
</dbReference>
<evidence type="ECO:0000256" key="1">
    <source>
        <dbReference type="ARBA" id="ARBA00010209"/>
    </source>
</evidence>
<accession>A0A167YTA9</accession>
<dbReference type="InterPro" id="IPR017795">
    <property type="entry name" value="ABBA_NscD-like"/>
</dbReference>
<organism evidence="3 4">
    <name type="scientific">Moelleriella libera RCEF 2490</name>
    <dbReference type="NCBI Taxonomy" id="1081109"/>
    <lineage>
        <taxon>Eukaryota</taxon>
        <taxon>Fungi</taxon>
        <taxon>Dikarya</taxon>
        <taxon>Ascomycota</taxon>
        <taxon>Pezizomycotina</taxon>
        <taxon>Sordariomycetes</taxon>
        <taxon>Hypocreomycetidae</taxon>
        <taxon>Hypocreales</taxon>
        <taxon>Clavicipitaceae</taxon>
        <taxon>Moelleriella</taxon>
    </lineage>
</organism>
<evidence type="ECO:0000256" key="2">
    <source>
        <dbReference type="ARBA" id="ARBA00022679"/>
    </source>
</evidence>
<reference evidence="3 4" key="1">
    <citation type="journal article" date="2016" name="Genome Biol. Evol.">
        <title>Divergent and convergent evolution of fungal pathogenicity.</title>
        <authorList>
            <person name="Shang Y."/>
            <person name="Xiao G."/>
            <person name="Zheng P."/>
            <person name="Cen K."/>
            <person name="Zhan S."/>
            <person name="Wang C."/>
        </authorList>
    </citation>
    <scope>NUCLEOTIDE SEQUENCE [LARGE SCALE GENOMIC DNA]</scope>
    <source>
        <strain evidence="3 4">RCEF 2490</strain>
    </source>
</reference>
<dbReference type="AlphaFoldDB" id="A0A167YTA9"/>
<keyword evidence="2 3" id="KW-0808">Transferase</keyword>
<keyword evidence="4" id="KW-1185">Reference proteome</keyword>
<evidence type="ECO:0000313" key="4">
    <source>
        <dbReference type="Proteomes" id="UP000078544"/>
    </source>
</evidence>
<comment type="similarity">
    <text evidence="1">Belongs to the tryptophan dimethylallyltransferase family.</text>
</comment>
<dbReference type="InterPro" id="IPR033964">
    <property type="entry name" value="ABBA"/>
</dbReference>
<protein>
    <submittedName>
        <fullName evidence="3">Aromatic prenyltransferase, DMATS type</fullName>
    </submittedName>
</protein>
<dbReference type="PANTHER" id="PTHR40627">
    <property type="entry name" value="INDOLE PRENYLTRANSFERASE TDIB-RELATED"/>
    <property type="match status" value="1"/>
</dbReference>
<dbReference type="EMBL" id="AZGY01000017">
    <property type="protein sequence ID" value="KZZ91737.1"/>
    <property type="molecule type" value="Genomic_DNA"/>
</dbReference>
<evidence type="ECO:0000313" key="3">
    <source>
        <dbReference type="EMBL" id="KZZ91737.1"/>
    </source>
</evidence>
<comment type="caution">
    <text evidence="3">The sequence shown here is derived from an EMBL/GenBank/DDBJ whole genome shotgun (WGS) entry which is preliminary data.</text>
</comment>
<dbReference type="CDD" id="cd13929">
    <property type="entry name" value="PT-DMATS_CymD"/>
    <property type="match status" value="1"/>
</dbReference>
<dbReference type="OrthoDB" id="3354387at2759"/>
<dbReference type="Proteomes" id="UP000078544">
    <property type="component" value="Unassembled WGS sequence"/>
</dbReference>
<dbReference type="Pfam" id="PF11991">
    <property type="entry name" value="Trp_DMAT"/>
    <property type="match status" value="1"/>
</dbReference>
<gene>
    <name evidence="3" type="ORF">AAL_06491</name>
</gene>
<dbReference type="GO" id="GO:0016765">
    <property type="term" value="F:transferase activity, transferring alkyl or aryl (other than methyl) groups"/>
    <property type="evidence" value="ECO:0007669"/>
    <property type="project" value="InterPro"/>
</dbReference>